<dbReference type="EMBL" id="CP080544">
    <property type="protein sequence ID" value="QYR53452.1"/>
    <property type="molecule type" value="Genomic_DNA"/>
</dbReference>
<dbReference type="Gene3D" id="1.20.950.20">
    <property type="entry name" value="Transmembrane di-heme cytochromes, Chain C"/>
    <property type="match status" value="1"/>
</dbReference>
<dbReference type="SUPFAM" id="SSF81342">
    <property type="entry name" value="Transmembrane di-heme cytochromes"/>
    <property type="match status" value="1"/>
</dbReference>
<keyword evidence="5" id="KW-0349">Heme</keyword>
<evidence type="ECO:0000256" key="11">
    <source>
        <dbReference type="ARBA" id="ARBA00023136"/>
    </source>
</evidence>
<dbReference type="RefSeq" id="WP_220380268.1">
    <property type="nucleotide sequence ID" value="NZ_CP080544.1"/>
</dbReference>
<comment type="cofactor">
    <cofactor evidence="1">
        <name>heme b</name>
        <dbReference type="ChEBI" id="CHEBI:60344"/>
    </cofactor>
</comment>
<evidence type="ECO:0000256" key="5">
    <source>
        <dbReference type="ARBA" id="ARBA00022617"/>
    </source>
</evidence>
<evidence type="ECO:0000259" key="14">
    <source>
        <dbReference type="Pfam" id="PF01292"/>
    </source>
</evidence>
<sequence length="174" mass="19698">MTAKNTIDSWGVVSRAFHWIIVLLIVFQGTTGLLRSALPRGTMDFHKSVGITILVLAILRVVWRVYAGAPRAVEGTSRWQSLAASAMHGVLYAMIFIVPITGWIVSDSGKRPLAWFGIPMPDFIPLNEDLHKSFEYWHEQMFWVLVVVASAHMLAALYHHLFVRDRTLIRMLKG</sequence>
<dbReference type="InterPro" id="IPR016174">
    <property type="entry name" value="Di-haem_cyt_TM"/>
</dbReference>
<evidence type="ECO:0000256" key="3">
    <source>
        <dbReference type="ARBA" id="ARBA00022448"/>
    </source>
</evidence>
<accession>A0ABX8WRJ2</accession>
<keyword evidence="3" id="KW-0813">Transport</keyword>
<comment type="similarity">
    <text evidence="12">Belongs to the cytochrome b561 family.</text>
</comment>
<comment type="subcellular location">
    <subcellularLocation>
        <location evidence="2">Cell membrane</location>
        <topology evidence="2">Multi-pass membrane protein</topology>
    </subcellularLocation>
</comment>
<feature type="transmembrane region" description="Helical" evidence="13">
    <location>
        <begin position="141"/>
        <end position="163"/>
    </location>
</feature>
<evidence type="ECO:0000256" key="10">
    <source>
        <dbReference type="ARBA" id="ARBA00023004"/>
    </source>
</evidence>
<dbReference type="Proteomes" id="UP000824755">
    <property type="component" value="Chromosome"/>
</dbReference>
<organism evidence="15 16">
    <name type="scientific">Lysobacter soyae</name>
    <dbReference type="NCBI Taxonomy" id="2764185"/>
    <lineage>
        <taxon>Bacteria</taxon>
        <taxon>Pseudomonadati</taxon>
        <taxon>Pseudomonadota</taxon>
        <taxon>Gammaproteobacteria</taxon>
        <taxon>Lysobacterales</taxon>
        <taxon>Lysobacteraceae</taxon>
        <taxon>Lysobacter</taxon>
    </lineage>
</organism>
<evidence type="ECO:0000256" key="8">
    <source>
        <dbReference type="ARBA" id="ARBA00022982"/>
    </source>
</evidence>
<dbReference type="InterPro" id="IPR052168">
    <property type="entry name" value="Cytochrome_b561_oxidase"/>
</dbReference>
<evidence type="ECO:0000256" key="4">
    <source>
        <dbReference type="ARBA" id="ARBA00022475"/>
    </source>
</evidence>
<feature type="domain" description="Cytochrome b561 bacterial/Ni-hydrogenase" evidence="14">
    <location>
        <begin position="10"/>
        <end position="174"/>
    </location>
</feature>
<keyword evidence="7" id="KW-0479">Metal-binding</keyword>
<gene>
    <name evidence="15" type="ORF">H8L67_02780</name>
</gene>
<evidence type="ECO:0000256" key="13">
    <source>
        <dbReference type="SAM" id="Phobius"/>
    </source>
</evidence>
<keyword evidence="10" id="KW-0408">Iron</keyword>
<keyword evidence="8" id="KW-0249">Electron transport</keyword>
<keyword evidence="4" id="KW-1003">Cell membrane</keyword>
<dbReference type="PANTHER" id="PTHR30529:SF7">
    <property type="entry name" value="CYTOCHROME B561 BACTERIAL_NI-HYDROGENASE DOMAIN-CONTAINING PROTEIN"/>
    <property type="match status" value="1"/>
</dbReference>
<evidence type="ECO:0000313" key="15">
    <source>
        <dbReference type="EMBL" id="QYR53452.1"/>
    </source>
</evidence>
<keyword evidence="11 13" id="KW-0472">Membrane</keyword>
<feature type="transmembrane region" description="Helical" evidence="13">
    <location>
        <begin position="12"/>
        <end position="29"/>
    </location>
</feature>
<dbReference type="Pfam" id="PF01292">
    <property type="entry name" value="Ni_hydr_CYTB"/>
    <property type="match status" value="1"/>
</dbReference>
<reference evidence="15 16" key="1">
    <citation type="submission" date="2021-08" db="EMBL/GenBank/DDBJ databases">
        <title>Lysobacter sp. strain CJ11 Genome sequencing and assembly.</title>
        <authorList>
            <person name="Kim I."/>
        </authorList>
    </citation>
    <scope>NUCLEOTIDE SEQUENCE [LARGE SCALE GENOMIC DNA]</scope>
    <source>
        <strain evidence="15 16">CJ11</strain>
    </source>
</reference>
<dbReference type="InterPro" id="IPR011577">
    <property type="entry name" value="Cyt_b561_bac/Ni-Hgenase"/>
</dbReference>
<evidence type="ECO:0000256" key="6">
    <source>
        <dbReference type="ARBA" id="ARBA00022692"/>
    </source>
</evidence>
<keyword evidence="6 13" id="KW-0812">Transmembrane</keyword>
<evidence type="ECO:0000256" key="1">
    <source>
        <dbReference type="ARBA" id="ARBA00001970"/>
    </source>
</evidence>
<keyword evidence="9 13" id="KW-1133">Transmembrane helix</keyword>
<evidence type="ECO:0000313" key="16">
    <source>
        <dbReference type="Proteomes" id="UP000824755"/>
    </source>
</evidence>
<proteinExistence type="inferred from homology"/>
<dbReference type="PANTHER" id="PTHR30529">
    <property type="entry name" value="CYTOCHROME B561"/>
    <property type="match status" value="1"/>
</dbReference>
<evidence type="ECO:0000256" key="7">
    <source>
        <dbReference type="ARBA" id="ARBA00022723"/>
    </source>
</evidence>
<feature type="transmembrane region" description="Helical" evidence="13">
    <location>
        <begin position="81"/>
        <end position="105"/>
    </location>
</feature>
<protein>
    <submittedName>
        <fullName evidence="15">Cytochrome b</fullName>
    </submittedName>
</protein>
<evidence type="ECO:0000256" key="9">
    <source>
        <dbReference type="ARBA" id="ARBA00022989"/>
    </source>
</evidence>
<evidence type="ECO:0000256" key="2">
    <source>
        <dbReference type="ARBA" id="ARBA00004651"/>
    </source>
</evidence>
<keyword evidence="16" id="KW-1185">Reference proteome</keyword>
<feature type="transmembrane region" description="Helical" evidence="13">
    <location>
        <begin position="49"/>
        <end position="69"/>
    </location>
</feature>
<evidence type="ECO:0000256" key="12">
    <source>
        <dbReference type="ARBA" id="ARBA00037975"/>
    </source>
</evidence>
<name>A0ABX8WRJ2_9GAMM</name>